<dbReference type="Proteomes" id="UP000679126">
    <property type="component" value="Unassembled WGS sequence"/>
</dbReference>
<proteinExistence type="predicted"/>
<accession>A0ABS3YEW0</accession>
<comment type="caution">
    <text evidence="1">The sequence shown here is derived from an EMBL/GenBank/DDBJ whole genome shotgun (WGS) entry which is preliminary data.</text>
</comment>
<keyword evidence="2" id="KW-1185">Reference proteome</keyword>
<evidence type="ECO:0000313" key="2">
    <source>
        <dbReference type="Proteomes" id="UP000679126"/>
    </source>
</evidence>
<sequence length="308" mass="34116">MKTVLFTPLAFALLFFSCQKNDKPDNPKPPDSTQKYPVRFDVSGFDRTITEFGRTDSLPAQISNLYYVVYSATGVVHLLEQVAGDENFGTFHDSLPAGKYRIALLATEGPANIRDHGLSELPYFLIYPSGDAFYRGIEINVNGAVNQIVSLNRIVTKLKLVFADRVPYDAKEMKMTVAQYPLPEPPGLTPLMAALYLPSGTLATPHPVDVWNYSDMTWLFHPEDKGMTNWSMETTLLLLEPSTVAVEFTTFTTTGSIIARKEIYNVRMEPGKTTVLTGNGFDNPVNGDGVSLIINDPVWSEDSIAVSF</sequence>
<dbReference type="EMBL" id="JAGHKP010000002">
    <property type="protein sequence ID" value="MBO9152995.1"/>
    <property type="molecule type" value="Genomic_DNA"/>
</dbReference>
<dbReference type="PROSITE" id="PS51257">
    <property type="entry name" value="PROKAR_LIPOPROTEIN"/>
    <property type="match status" value="1"/>
</dbReference>
<name>A0ABS3YEW0_9BACT</name>
<organism evidence="1 2">
    <name type="scientific">Chitinophaga chungangae</name>
    <dbReference type="NCBI Taxonomy" id="2821488"/>
    <lineage>
        <taxon>Bacteria</taxon>
        <taxon>Pseudomonadati</taxon>
        <taxon>Bacteroidota</taxon>
        <taxon>Chitinophagia</taxon>
        <taxon>Chitinophagales</taxon>
        <taxon>Chitinophagaceae</taxon>
        <taxon>Chitinophaga</taxon>
    </lineage>
</organism>
<evidence type="ECO:0000313" key="1">
    <source>
        <dbReference type="EMBL" id="MBO9152995.1"/>
    </source>
</evidence>
<reference evidence="2" key="1">
    <citation type="submission" date="2021-03" db="EMBL/GenBank/DDBJ databases">
        <title>Assistant Professor.</title>
        <authorList>
            <person name="Huq M.A."/>
        </authorList>
    </citation>
    <scope>NUCLEOTIDE SEQUENCE [LARGE SCALE GENOMIC DNA]</scope>
    <source>
        <strain evidence="2">MAH-28</strain>
    </source>
</reference>
<protein>
    <recommendedName>
        <fullName evidence="3">FimB/Mfa2 family fimbrial subunit</fullName>
    </recommendedName>
</protein>
<dbReference type="RefSeq" id="WP_209145972.1">
    <property type="nucleotide sequence ID" value="NZ_JAGHKP010000002.1"/>
</dbReference>
<gene>
    <name evidence="1" type="ORF">J7I43_12275</name>
</gene>
<evidence type="ECO:0008006" key="3">
    <source>
        <dbReference type="Google" id="ProtNLM"/>
    </source>
</evidence>